<dbReference type="RefSeq" id="XP_020062603.1">
    <property type="nucleotide sequence ID" value="XM_020208058.1"/>
</dbReference>
<keyword evidence="1" id="KW-0732">Signal</keyword>
<feature type="compositionally biased region" description="Polar residues" evidence="2">
    <location>
        <begin position="8"/>
        <end position="34"/>
    </location>
</feature>
<sequence>MSELPKGVQSTEIPIQVAQENSPITQNKTENGTGPISLGDEIKEEKTDAAHITIPDDVNSLPGGEQFENHAEAGLPAFQSPSQVINMNQSMSSTVPTPSATNLETTNAEGSEEPERKRMKLERDQLVQNDSDEKEAKDPGVKDEVNQVISQSISQPQLSMSSISPIQRELESDLEKNQEKYSNGVDTSIHDVLPEPFQSTTTLESNLPQINDSADDLQKLETGNQPIDAPHPSNLNSSLVSRSSIPLNSTTLPISDAPGAASVLPIINNNSNLINSSAIATNSQKSVLNIPVYSRSPSSPRKRLVLLYDKPRYYHMIMQLSELRSNPHEIVTIVELFEIDKLVSSTQKYDYLNICIEYNDEFENNLKRYIEFIEKNHTIFQTDFDEISYHIHFAPEKKWKSDYTESEKYQYHQFINILDKYVCDKIVHCSIINKYDMDTVYITERNELTKLGQEIQQDIEKWKNLRILDYGESSIRFLPGVKFPDTLETLNIGGGYALETLTGFKMPNKLRTLLASQGAIQSIDTISFSLSLERLELADNKIYFLNQVEFPHTLLHLDLSQNRIESLRGVNFPRQLVSLNLGFNPIESIKGVKFPDNLKYLDISNIPNESMTGVKFPDLLIVLNLQASMTNTRGLKLPPTLNKVILCDNGVNSINPLKLPNSIEVLYLNNNNIKTLNKVQFPSSLKELYLGDNLITTLKNVQFPPTLEVLDIEMDPDYDEHEKHITTLKDVYFPPNLKVLKLGYHSIKSIESFEFPFSLVTLSLAYNELKTVRNVRLGNNLKTLDLSGNPELTNIDQLIIPESVSELRIPPELIPFLPSYIIERANKKQLILKKSQKGPIYNSHNDEFYRG</sequence>
<dbReference type="InterPro" id="IPR032675">
    <property type="entry name" value="LRR_dom_sf"/>
</dbReference>
<dbReference type="SUPFAM" id="SSF52058">
    <property type="entry name" value="L domain-like"/>
    <property type="match status" value="1"/>
</dbReference>
<proteinExistence type="predicted"/>
<evidence type="ECO:0000313" key="3">
    <source>
        <dbReference type="EMBL" id="ODV77481.1"/>
    </source>
</evidence>
<dbReference type="PROSITE" id="PS51450">
    <property type="entry name" value="LRR"/>
    <property type="match status" value="2"/>
</dbReference>
<feature type="region of interest" description="Disordered" evidence="2">
    <location>
        <begin position="170"/>
        <end position="191"/>
    </location>
</feature>
<dbReference type="InterPro" id="IPR050328">
    <property type="entry name" value="Dev_Immune_Receptor"/>
</dbReference>
<name>A0A1E4SD86_9ASCO</name>
<dbReference type="Gene3D" id="3.80.10.10">
    <property type="entry name" value="Ribonuclease Inhibitor"/>
    <property type="match status" value="3"/>
</dbReference>
<feature type="compositionally biased region" description="Basic and acidic residues" evidence="2">
    <location>
        <begin position="134"/>
        <end position="144"/>
    </location>
</feature>
<dbReference type="AlphaFoldDB" id="A0A1E4SD86"/>
<gene>
    <name evidence="3" type="ORF">CANTADRAFT_27282</name>
</gene>
<dbReference type="InterPro" id="IPR001611">
    <property type="entry name" value="Leu-rich_rpt"/>
</dbReference>
<protein>
    <submittedName>
        <fullName evidence="3">L domain-like protein</fullName>
    </submittedName>
</protein>
<evidence type="ECO:0000256" key="2">
    <source>
        <dbReference type="SAM" id="MobiDB-lite"/>
    </source>
</evidence>
<evidence type="ECO:0000256" key="1">
    <source>
        <dbReference type="ARBA" id="ARBA00022729"/>
    </source>
</evidence>
<dbReference type="Pfam" id="PF05725">
    <property type="entry name" value="FNIP"/>
    <property type="match status" value="1"/>
</dbReference>
<evidence type="ECO:0000313" key="4">
    <source>
        <dbReference type="Proteomes" id="UP000094285"/>
    </source>
</evidence>
<feature type="region of interest" description="Disordered" evidence="2">
    <location>
        <begin position="55"/>
        <end position="144"/>
    </location>
</feature>
<dbReference type="OrthoDB" id="266138at2759"/>
<dbReference type="STRING" id="984487.A0A1E4SD86"/>
<accession>A0A1E4SD86</accession>
<dbReference type="PANTHER" id="PTHR24373">
    <property type="entry name" value="SLIT RELATED LEUCINE-RICH REPEAT NEURONAL PROTEIN"/>
    <property type="match status" value="1"/>
</dbReference>
<organism evidence="3 4">
    <name type="scientific">Suhomyces tanzawaensis NRRL Y-17324</name>
    <dbReference type="NCBI Taxonomy" id="984487"/>
    <lineage>
        <taxon>Eukaryota</taxon>
        <taxon>Fungi</taxon>
        <taxon>Dikarya</taxon>
        <taxon>Ascomycota</taxon>
        <taxon>Saccharomycotina</taxon>
        <taxon>Pichiomycetes</taxon>
        <taxon>Debaryomycetaceae</taxon>
        <taxon>Suhomyces</taxon>
    </lineage>
</organism>
<dbReference type="GeneID" id="30982195"/>
<feature type="compositionally biased region" description="Basic and acidic residues" evidence="2">
    <location>
        <begin position="170"/>
        <end position="179"/>
    </location>
</feature>
<keyword evidence="4" id="KW-1185">Reference proteome</keyword>
<dbReference type="GO" id="GO:0031012">
    <property type="term" value="C:extracellular matrix"/>
    <property type="evidence" value="ECO:0007669"/>
    <property type="project" value="TreeGrafter"/>
</dbReference>
<feature type="compositionally biased region" description="Polar residues" evidence="2">
    <location>
        <begin position="79"/>
        <end position="109"/>
    </location>
</feature>
<dbReference type="Proteomes" id="UP000094285">
    <property type="component" value="Unassembled WGS sequence"/>
</dbReference>
<dbReference type="EMBL" id="KV453915">
    <property type="protein sequence ID" value="ODV77481.1"/>
    <property type="molecule type" value="Genomic_DNA"/>
</dbReference>
<dbReference type="PANTHER" id="PTHR24373:SF370">
    <property type="entry name" value="FISH-LIPS, ISOFORM E"/>
    <property type="match status" value="1"/>
</dbReference>
<dbReference type="SMART" id="SM00365">
    <property type="entry name" value="LRR_SD22"/>
    <property type="match status" value="6"/>
</dbReference>
<feature type="compositionally biased region" description="Basic and acidic residues" evidence="2">
    <location>
        <begin position="113"/>
        <end position="125"/>
    </location>
</feature>
<dbReference type="InterPro" id="IPR008615">
    <property type="entry name" value="FNIP"/>
</dbReference>
<feature type="region of interest" description="Disordered" evidence="2">
    <location>
        <begin position="1"/>
        <end position="39"/>
    </location>
</feature>
<reference evidence="4" key="1">
    <citation type="submission" date="2016-05" db="EMBL/GenBank/DDBJ databases">
        <title>Comparative genomics of biotechnologically important yeasts.</title>
        <authorList>
            <consortium name="DOE Joint Genome Institute"/>
            <person name="Riley R."/>
            <person name="Haridas S."/>
            <person name="Wolfe K.H."/>
            <person name="Lopes M.R."/>
            <person name="Hittinger C.T."/>
            <person name="Goker M."/>
            <person name="Salamov A."/>
            <person name="Wisecaver J."/>
            <person name="Long T.M."/>
            <person name="Aerts A.L."/>
            <person name="Barry K."/>
            <person name="Choi C."/>
            <person name="Clum A."/>
            <person name="Coughlan A.Y."/>
            <person name="Deshpande S."/>
            <person name="Douglass A.P."/>
            <person name="Hanson S.J."/>
            <person name="Klenk H.-P."/>
            <person name="Labutti K."/>
            <person name="Lapidus A."/>
            <person name="Lindquist E."/>
            <person name="Lipzen A."/>
            <person name="Meier-Kolthoff J.P."/>
            <person name="Ohm R.A."/>
            <person name="Otillar R.P."/>
            <person name="Pangilinan J."/>
            <person name="Peng Y."/>
            <person name="Rokas A."/>
            <person name="Rosa C.A."/>
            <person name="Scheuner C."/>
            <person name="Sibirny A.A."/>
            <person name="Slot J.C."/>
            <person name="Stielow J.B."/>
            <person name="Sun H."/>
            <person name="Kurtzman C.P."/>
            <person name="Blackwell M."/>
            <person name="Grigoriev I.V."/>
            <person name="Jeffries T.W."/>
        </authorList>
    </citation>
    <scope>NUCLEOTIDE SEQUENCE [LARGE SCALE GENOMIC DNA]</scope>
    <source>
        <strain evidence="4">NRRL Y-17324</strain>
    </source>
</reference>